<dbReference type="FunCoup" id="B3S8D4">
    <property type="interactions" value="1321"/>
</dbReference>
<keyword evidence="13" id="KW-1185">Reference proteome</keyword>
<dbReference type="GO" id="GO:0004563">
    <property type="term" value="F:beta-N-acetylhexosaminidase activity"/>
    <property type="evidence" value="ECO:0000318"/>
    <property type="project" value="GO_Central"/>
</dbReference>
<dbReference type="Pfam" id="PF00728">
    <property type="entry name" value="Glyco_hydro_20"/>
    <property type="match status" value="1"/>
</dbReference>
<dbReference type="FunFam" id="3.20.20.80:FF:000063">
    <property type="entry name" value="Beta-hexosaminidase"/>
    <property type="match status" value="1"/>
</dbReference>
<dbReference type="PIRSF" id="PIRSF001093">
    <property type="entry name" value="B-hxosamndse_ab_euk"/>
    <property type="match status" value="1"/>
</dbReference>
<dbReference type="GO" id="GO:0005764">
    <property type="term" value="C:lysosome"/>
    <property type="evidence" value="ECO:0000318"/>
    <property type="project" value="GO_Central"/>
</dbReference>
<evidence type="ECO:0000256" key="7">
    <source>
        <dbReference type="PIRNR" id="PIRNR001093"/>
    </source>
</evidence>
<evidence type="ECO:0000256" key="6">
    <source>
        <dbReference type="ARBA" id="ARBA00023295"/>
    </source>
</evidence>
<feature type="active site" description="Proton donor" evidence="8">
    <location>
        <position position="322"/>
    </location>
</feature>
<protein>
    <recommendedName>
        <fullName evidence="7">Beta-hexosaminidase</fullName>
        <ecNumber evidence="7">3.2.1.52</ecNumber>
    </recommendedName>
</protein>
<dbReference type="CDD" id="cd06562">
    <property type="entry name" value="GH20_HexA_HexB-like"/>
    <property type="match status" value="1"/>
</dbReference>
<dbReference type="CTD" id="6757719"/>
<reference evidence="12 13" key="1">
    <citation type="journal article" date="2008" name="Nature">
        <title>The Trichoplax genome and the nature of placozoans.</title>
        <authorList>
            <person name="Srivastava M."/>
            <person name="Begovic E."/>
            <person name="Chapman J."/>
            <person name="Putnam N.H."/>
            <person name="Hellsten U."/>
            <person name="Kawashima T."/>
            <person name="Kuo A."/>
            <person name="Mitros T."/>
            <person name="Salamov A."/>
            <person name="Carpenter M.L."/>
            <person name="Signorovitch A.Y."/>
            <person name="Moreno M.A."/>
            <person name="Kamm K."/>
            <person name="Grimwood J."/>
            <person name="Schmutz J."/>
            <person name="Shapiro H."/>
            <person name="Grigoriev I.V."/>
            <person name="Buss L.W."/>
            <person name="Schierwater B."/>
            <person name="Dellaporta S.L."/>
            <person name="Rokhsar D.S."/>
        </authorList>
    </citation>
    <scope>NUCLEOTIDE SEQUENCE [LARGE SCALE GENOMIC DNA]</scope>
    <source>
        <strain evidence="12 13">Grell-BS-1999</strain>
    </source>
</reference>
<dbReference type="InterPro" id="IPR015883">
    <property type="entry name" value="Glyco_hydro_20_cat"/>
</dbReference>
<keyword evidence="4 7" id="KW-0378">Hydrolase</keyword>
<dbReference type="Proteomes" id="UP000009022">
    <property type="component" value="Unassembled WGS sequence"/>
</dbReference>
<dbReference type="PhylomeDB" id="B3S8D4"/>
<dbReference type="AlphaFoldDB" id="B3S8D4"/>
<feature type="domain" description="Glycoside hydrolase family 20 catalytic" evidence="10">
    <location>
        <begin position="166"/>
        <end position="482"/>
    </location>
</feature>
<dbReference type="InParanoid" id="B3S8D4"/>
<dbReference type="GO" id="GO:0030203">
    <property type="term" value="P:glycosaminoglycan metabolic process"/>
    <property type="evidence" value="ECO:0000318"/>
    <property type="project" value="GO_Central"/>
</dbReference>
<dbReference type="HOGENOM" id="CLU_007082_0_3_1"/>
<dbReference type="Gene3D" id="3.30.379.10">
    <property type="entry name" value="Chitobiase/beta-hexosaminidase domain 2-like"/>
    <property type="match status" value="1"/>
</dbReference>
<dbReference type="SUPFAM" id="SSF55545">
    <property type="entry name" value="beta-N-acetylhexosaminidase-like domain"/>
    <property type="match status" value="1"/>
</dbReference>
<dbReference type="InterPro" id="IPR017853">
    <property type="entry name" value="GH"/>
</dbReference>
<comment type="catalytic activity">
    <reaction evidence="1 7">
        <text>Hydrolysis of terminal non-reducing N-acetyl-D-hexosamine residues in N-acetyl-beta-D-hexosaminides.</text>
        <dbReference type="EC" id="3.2.1.52"/>
    </reaction>
</comment>
<feature type="signal peptide" evidence="9">
    <location>
        <begin position="1"/>
        <end position="22"/>
    </location>
</feature>
<evidence type="ECO:0000256" key="4">
    <source>
        <dbReference type="ARBA" id="ARBA00022801"/>
    </source>
</evidence>
<dbReference type="InterPro" id="IPR029018">
    <property type="entry name" value="Hex-like_dom2"/>
</dbReference>
<comment type="similarity">
    <text evidence="2 7">Belongs to the glycosyl hydrolase 20 family.</text>
</comment>
<dbReference type="InterPro" id="IPR029019">
    <property type="entry name" value="HEX_eukaryotic_N"/>
</dbReference>
<dbReference type="GO" id="GO:0006491">
    <property type="term" value="P:N-glycan processing"/>
    <property type="evidence" value="ECO:0000318"/>
    <property type="project" value="GO_Central"/>
</dbReference>
<evidence type="ECO:0000313" key="12">
    <source>
        <dbReference type="EMBL" id="EDV21084.1"/>
    </source>
</evidence>
<evidence type="ECO:0000256" key="1">
    <source>
        <dbReference type="ARBA" id="ARBA00001231"/>
    </source>
</evidence>
<evidence type="ECO:0000256" key="3">
    <source>
        <dbReference type="ARBA" id="ARBA00022729"/>
    </source>
</evidence>
<evidence type="ECO:0000256" key="9">
    <source>
        <dbReference type="SAM" id="SignalP"/>
    </source>
</evidence>
<evidence type="ECO:0000259" key="11">
    <source>
        <dbReference type="Pfam" id="PF14845"/>
    </source>
</evidence>
<dbReference type="EC" id="3.2.1.52" evidence="7"/>
<evidence type="ECO:0000313" key="13">
    <source>
        <dbReference type="Proteomes" id="UP000009022"/>
    </source>
</evidence>
<dbReference type="Pfam" id="PF14845">
    <property type="entry name" value="Glycohydro_20b2"/>
    <property type="match status" value="1"/>
</dbReference>
<dbReference type="Gene3D" id="3.20.20.80">
    <property type="entry name" value="Glycosidases"/>
    <property type="match status" value="1"/>
</dbReference>
<evidence type="ECO:0000259" key="10">
    <source>
        <dbReference type="Pfam" id="PF00728"/>
    </source>
</evidence>
<organism evidence="12 13">
    <name type="scientific">Trichoplax adhaerens</name>
    <name type="common">Trichoplax reptans</name>
    <dbReference type="NCBI Taxonomy" id="10228"/>
    <lineage>
        <taxon>Eukaryota</taxon>
        <taxon>Metazoa</taxon>
        <taxon>Placozoa</taxon>
        <taxon>Uniplacotomia</taxon>
        <taxon>Trichoplacea</taxon>
        <taxon>Trichoplacidae</taxon>
        <taxon>Trichoplax</taxon>
    </lineage>
</organism>
<dbReference type="EMBL" id="DS985255">
    <property type="protein sequence ID" value="EDV21084.1"/>
    <property type="molecule type" value="Genomic_DNA"/>
</dbReference>
<feature type="domain" description="Beta-hexosaminidase eukaryotic type N-terminal" evidence="11">
    <location>
        <begin position="24"/>
        <end position="144"/>
    </location>
</feature>
<dbReference type="PANTHER" id="PTHR22600">
    <property type="entry name" value="BETA-HEXOSAMINIDASE"/>
    <property type="match status" value="1"/>
</dbReference>
<feature type="chain" id="PRO_5002798554" description="Beta-hexosaminidase" evidence="9">
    <location>
        <begin position="23"/>
        <end position="525"/>
    </location>
</feature>
<dbReference type="OrthoDB" id="428480at2759"/>
<dbReference type="OMA" id="KMWPRAA"/>
<dbReference type="STRING" id="10228.B3S8D4"/>
<dbReference type="eggNOG" id="KOG2499">
    <property type="taxonomic scope" value="Eukaryota"/>
</dbReference>
<name>B3S8D4_TRIAD</name>
<evidence type="ECO:0000256" key="2">
    <source>
        <dbReference type="ARBA" id="ARBA00006285"/>
    </source>
</evidence>
<keyword evidence="5" id="KW-0325">Glycoprotein</keyword>
<keyword evidence="6 7" id="KW-0326">Glycosidase</keyword>
<dbReference type="RefSeq" id="XP_002116414.1">
    <property type="nucleotide sequence ID" value="XM_002116378.1"/>
</dbReference>
<dbReference type="PRINTS" id="PR00738">
    <property type="entry name" value="GLHYDRLASE20"/>
</dbReference>
<dbReference type="KEGG" id="tad:TRIADDRAFT_30868"/>
<dbReference type="GeneID" id="6757719"/>
<dbReference type="GO" id="GO:0005975">
    <property type="term" value="P:carbohydrate metabolic process"/>
    <property type="evidence" value="ECO:0007669"/>
    <property type="project" value="InterPro"/>
</dbReference>
<dbReference type="PANTHER" id="PTHR22600:SF21">
    <property type="entry name" value="BETA-HEXOSAMINIDASE A"/>
    <property type="match status" value="1"/>
</dbReference>
<gene>
    <name evidence="12" type="ORF">TRIADDRAFT_30868</name>
</gene>
<sequence>MKTIHWFKPLILLILVAYPAMCVVWPMPQMMSTTSTVLTINSKKFTFQSSSKSDILHQAFERYMNISFIPLGKQIQPQLSESFNVTASSGSLTSLKVNVHSSKEELNLDSVENYTLTVTAKGATLDADEVWGALRGRLETFSQLVEPTESGMFQINETKVIDFPRFKHRGMLVDTARHFLDMEVLYEHIDAMAYNKYNVFHWHIVDDESFPYDSKVLPEVTAKGSFNPKTHVYTADDITKIIKYCRYRGLRVIPEFDTPGHTRCWGRSKPNLLTKCYTGFLPNGKTGPINPIFPENYEFMKTLLSEVHKRFTDKYIHLGGDEVLLNCWKSNPDVRNWMVEKGLGNNISLLESYYESRLLGIASNLGYDYIIWQSVVDNNVKVMPSTVVNVYKGGFPAELDRVTKRNFTTILSSCWYLDIYAYGPDWKRYYSCEPFSFNGTQKQYDLIIGGESCIWTEYVDDTNLISRVWPRASGTAERLWSAKNVNSIALATPRIHDFRCKILIRRGIRAEPVTGPGFCEYEFGM</sequence>
<proteinExistence type="inferred from homology"/>
<accession>B3S8D4</accession>
<dbReference type="InterPro" id="IPR025705">
    <property type="entry name" value="Beta_hexosaminidase_sua/sub"/>
</dbReference>
<evidence type="ECO:0000256" key="8">
    <source>
        <dbReference type="PIRSR" id="PIRSR001093-1"/>
    </source>
</evidence>
<keyword evidence="3 9" id="KW-0732">Signal</keyword>
<evidence type="ECO:0000256" key="5">
    <source>
        <dbReference type="ARBA" id="ARBA00023180"/>
    </source>
</evidence>
<dbReference type="GO" id="GO:0016020">
    <property type="term" value="C:membrane"/>
    <property type="evidence" value="ECO:0000318"/>
    <property type="project" value="GO_Central"/>
</dbReference>
<dbReference type="SUPFAM" id="SSF51445">
    <property type="entry name" value="(Trans)glycosidases"/>
    <property type="match status" value="1"/>
</dbReference>